<evidence type="ECO:0000313" key="2">
    <source>
        <dbReference type="Proteomes" id="UP001206925"/>
    </source>
</evidence>
<comment type="caution">
    <text evidence="1">The sequence shown here is derived from an EMBL/GenBank/DDBJ whole genome shotgun (WGS) entry which is preliminary data.</text>
</comment>
<sequence length="158" mass="18039">MGEETLISGHETAMSVLFLFADLAMNMKEERGIKPAISSRPDSSELKVLPLLGWMESLLNQIDSPANLWPRVQESKSTYSYSEFGSQSILGQSQPTNGSGQTQTMSANNILESLQLEHHMYYNTQRQNCLAQIAIKKQFPMYNLNDYIPMRKFYLFFL</sequence>
<protein>
    <submittedName>
        <fullName evidence="1">Uncharacterized protein</fullName>
    </submittedName>
</protein>
<evidence type="ECO:0000313" key="1">
    <source>
        <dbReference type="EMBL" id="KAI7733517.1"/>
    </source>
</evidence>
<proteinExistence type="predicted"/>
<organism evidence="1 2">
    <name type="scientific">Ambrosia artemisiifolia</name>
    <name type="common">Common ragweed</name>
    <dbReference type="NCBI Taxonomy" id="4212"/>
    <lineage>
        <taxon>Eukaryota</taxon>
        <taxon>Viridiplantae</taxon>
        <taxon>Streptophyta</taxon>
        <taxon>Embryophyta</taxon>
        <taxon>Tracheophyta</taxon>
        <taxon>Spermatophyta</taxon>
        <taxon>Magnoliopsida</taxon>
        <taxon>eudicotyledons</taxon>
        <taxon>Gunneridae</taxon>
        <taxon>Pentapetalae</taxon>
        <taxon>asterids</taxon>
        <taxon>campanulids</taxon>
        <taxon>Asterales</taxon>
        <taxon>Asteraceae</taxon>
        <taxon>Asteroideae</taxon>
        <taxon>Heliantheae alliance</taxon>
        <taxon>Heliantheae</taxon>
        <taxon>Ambrosia</taxon>
    </lineage>
</organism>
<name>A0AAD5C1W2_AMBAR</name>
<dbReference type="AlphaFoldDB" id="A0AAD5C1W2"/>
<accession>A0AAD5C1W2</accession>
<dbReference type="Proteomes" id="UP001206925">
    <property type="component" value="Unassembled WGS sequence"/>
</dbReference>
<reference evidence="1" key="1">
    <citation type="submission" date="2022-06" db="EMBL/GenBank/DDBJ databases">
        <title>Uncovering the hologenomic basis of an extraordinary plant invasion.</title>
        <authorList>
            <person name="Bieker V.C."/>
            <person name="Martin M.D."/>
            <person name="Gilbert T."/>
            <person name="Hodgins K."/>
            <person name="Battlay P."/>
            <person name="Petersen B."/>
            <person name="Wilson J."/>
        </authorList>
    </citation>
    <scope>NUCLEOTIDE SEQUENCE</scope>
    <source>
        <strain evidence="1">AA19_3_7</strain>
        <tissue evidence="1">Leaf</tissue>
    </source>
</reference>
<gene>
    <name evidence="1" type="ORF">M8C21_030692</name>
</gene>
<dbReference type="EMBL" id="JAMZMK010009959">
    <property type="protein sequence ID" value="KAI7733517.1"/>
    <property type="molecule type" value="Genomic_DNA"/>
</dbReference>
<keyword evidence="2" id="KW-1185">Reference proteome</keyword>